<dbReference type="Pfam" id="PF00072">
    <property type="entry name" value="Response_reg"/>
    <property type="match status" value="1"/>
</dbReference>
<dbReference type="PANTHER" id="PTHR43214">
    <property type="entry name" value="TWO-COMPONENT RESPONSE REGULATOR"/>
    <property type="match status" value="1"/>
</dbReference>
<dbReference type="SMART" id="SM00421">
    <property type="entry name" value="HTH_LUXR"/>
    <property type="match status" value="1"/>
</dbReference>
<comment type="caution">
    <text evidence="5">The sequence shown here is derived from an EMBL/GenBank/DDBJ whole genome shotgun (WGS) entry which is preliminary data.</text>
</comment>
<dbReference type="InterPro" id="IPR000792">
    <property type="entry name" value="Tscrpt_reg_LuxR_C"/>
</dbReference>
<evidence type="ECO:0000256" key="1">
    <source>
        <dbReference type="ARBA" id="ARBA00022553"/>
    </source>
</evidence>
<evidence type="ECO:0000256" key="3">
    <source>
        <dbReference type="PROSITE-ProRule" id="PRU00169"/>
    </source>
</evidence>
<dbReference type="Proteomes" id="UP000196082">
    <property type="component" value="Unassembled WGS sequence"/>
</dbReference>
<evidence type="ECO:0000259" key="4">
    <source>
        <dbReference type="PROSITE" id="PS50110"/>
    </source>
</evidence>
<keyword evidence="2" id="KW-0238">DNA-binding</keyword>
<sequence>MSLVWTLSYALANEKIDRDCLQVAYSLCAAAIRPPVPRLTVPTTAVVGTPAPFSAILQAHPPIRSRLMRILLIDDHGILRAGVKSLIQAVHHDAQVLEASCTAEALELVRSQTFDVIFLDLCIPTSATSNDLTPDNGLSLLSLFKSGREAPADPDPARCVTAPVIVMSAESERRFVDEVMRRGASSFVPKASAHEVMLEAIKRALSGGVYLPSEAIGKGGQAPSSAFHEQPATPLGPKDLGVTPREFDILRLALQGNAPWKIAAILEINPVNVRQYLSKLYGKFGVIDLYGLQGLFAKTGQVLGVLSSPASPALASRPRDKSC</sequence>
<dbReference type="GO" id="GO:0006355">
    <property type="term" value="P:regulation of DNA-templated transcription"/>
    <property type="evidence" value="ECO:0007669"/>
    <property type="project" value="InterPro"/>
</dbReference>
<dbReference type="InterPro" id="IPR016032">
    <property type="entry name" value="Sig_transdc_resp-reg_C-effctor"/>
</dbReference>
<dbReference type="InterPro" id="IPR036388">
    <property type="entry name" value="WH-like_DNA-bd_sf"/>
</dbReference>
<dbReference type="Gene3D" id="1.10.10.10">
    <property type="entry name" value="Winged helix-like DNA-binding domain superfamily/Winged helix DNA-binding domain"/>
    <property type="match status" value="1"/>
</dbReference>
<gene>
    <name evidence="5" type="ORF">B8W72_02495</name>
</gene>
<dbReference type="AlphaFoldDB" id="A0A1Y3LS64"/>
<dbReference type="Pfam" id="PF00196">
    <property type="entry name" value="GerE"/>
    <property type="match status" value="1"/>
</dbReference>
<evidence type="ECO:0000313" key="5">
    <source>
        <dbReference type="EMBL" id="OUM38162.1"/>
    </source>
</evidence>
<protein>
    <recommendedName>
        <fullName evidence="4">Response regulatory domain-containing protein</fullName>
    </recommendedName>
</protein>
<organism evidence="5 6">
    <name type="scientific">Pseudomonas putida</name>
    <name type="common">Arthrobacter siderocapsulatus</name>
    <dbReference type="NCBI Taxonomy" id="303"/>
    <lineage>
        <taxon>Bacteria</taxon>
        <taxon>Pseudomonadati</taxon>
        <taxon>Pseudomonadota</taxon>
        <taxon>Gammaproteobacteria</taxon>
        <taxon>Pseudomonadales</taxon>
        <taxon>Pseudomonadaceae</taxon>
        <taxon>Pseudomonas</taxon>
    </lineage>
</organism>
<dbReference type="Gene3D" id="3.40.50.2300">
    <property type="match status" value="1"/>
</dbReference>
<reference evidence="5 6" key="1">
    <citation type="submission" date="2017-05" db="EMBL/GenBank/DDBJ databases">
        <title>Whole genome sequence of Pseudomonas putida isolate 1312 commercialized as a biostimulant.</title>
        <authorList>
            <person name="Crovadore J."/>
            <person name="Blanc P."/>
            <person name="Chablais R."/>
            <person name="Cochard B."/>
            <person name="Grizard D."/>
            <person name="Lefort F."/>
        </authorList>
    </citation>
    <scope>NUCLEOTIDE SEQUENCE [LARGE SCALE GENOMIC DNA]</scope>
    <source>
        <strain evidence="5 6">1312</strain>
    </source>
</reference>
<dbReference type="InterPro" id="IPR001789">
    <property type="entry name" value="Sig_transdc_resp-reg_receiver"/>
</dbReference>
<accession>A0A1Y3LS64</accession>
<dbReference type="CDD" id="cd17535">
    <property type="entry name" value="REC_NarL-like"/>
    <property type="match status" value="1"/>
</dbReference>
<keyword evidence="1 3" id="KW-0597">Phosphoprotein</keyword>
<dbReference type="EMBL" id="NFSB01000049">
    <property type="protein sequence ID" value="OUM38162.1"/>
    <property type="molecule type" value="Genomic_DNA"/>
</dbReference>
<name>A0A1Y3LS64_PSEPU</name>
<dbReference type="GO" id="GO:0003677">
    <property type="term" value="F:DNA binding"/>
    <property type="evidence" value="ECO:0007669"/>
    <property type="project" value="UniProtKB-KW"/>
</dbReference>
<dbReference type="InterPro" id="IPR011006">
    <property type="entry name" value="CheY-like_superfamily"/>
</dbReference>
<dbReference type="SUPFAM" id="SSF46894">
    <property type="entry name" value="C-terminal effector domain of the bipartite response regulators"/>
    <property type="match status" value="1"/>
</dbReference>
<dbReference type="SUPFAM" id="SSF52172">
    <property type="entry name" value="CheY-like"/>
    <property type="match status" value="1"/>
</dbReference>
<dbReference type="InterPro" id="IPR058245">
    <property type="entry name" value="NreC/VraR/RcsB-like_REC"/>
</dbReference>
<dbReference type="InterPro" id="IPR039420">
    <property type="entry name" value="WalR-like"/>
</dbReference>
<evidence type="ECO:0000256" key="2">
    <source>
        <dbReference type="ARBA" id="ARBA00023125"/>
    </source>
</evidence>
<feature type="domain" description="Response regulatory" evidence="4">
    <location>
        <begin position="69"/>
        <end position="205"/>
    </location>
</feature>
<feature type="modified residue" description="4-aspartylphosphate" evidence="3">
    <location>
        <position position="120"/>
    </location>
</feature>
<dbReference type="GO" id="GO:0000160">
    <property type="term" value="P:phosphorelay signal transduction system"/>
    <property type="evidence" value="ECO:0007669"/>
    <property type="project" value="InterPro"/>
</dbReference>
<evidence type="ECO:0000313" key="6">
    <source>
        <dbReference type="Proteomes" id="UP000196082"/>
    </source>
</evidence>
<dbReference type="SMART" id="SM00448">
    <property type="entry name" value="REC"/>
    <property type="match status" value="1"/>
</dbReference>
<dbReference type="PROSITE" id="PS50110">
    <property type="entry name" value="RESPONSE_REGULATORY"/>
    <property type="match status" value="1"/>
</dbReference>
<proteinExistence type="predicted"/>